<sequence length="311" mass="33580">MANTVADSGDGSATPLVLRRGPLECALSPQCGGSIIRLLLHRGDLPPLHLLRPAQPHAIDRCQPADLSCHPLVPFSNRIAGGHFTFHGLAVDLPPNAPFIPDVIHGHGWQTPWTVVDRNDQTASLAFDHGADAWPYPYRATQRFEITDDSLTITMGMTNTGDVPMPAGLGLHPFFPKPHGTRLTAQLESVWLGDDARIPTELVPLPLAWDFPHGITLDDVVIDNNFTGWNGHARIDWPGMGVGLTVTATVPFRHAVVYAPHNQDYFCFEPVSHMTNAVNRVATGETGTGFAELAPGETFGGSISFTVEASN</sequence>
<dbReference type="Gene3D" id="2.70.98.10">
    <property type="match status" value="1"/>
</dbReference>
<dbReference type="GO" id="GO:0005975">
    <property type="term" value="P:carbohydrate metabolic process"/>
    <property type="evidence" value="ECO:0007669"/>
    <property type="project" value="InterPro"/>
</dbReference>
<dbReference type="Pfam" id="PF01263">
    <property type="entry name" value="Aldose_epim"/>
    <property type="match status" value="1"/>
</dbReference>
<gene>
    <name evidence="1" type="ORF">N825_36185</name>
</gene>
<proteinExistence type="predicted"/>
<evidence type="ECO:0000313" key="2">
    <source>
        <dbReference type="Proteomes" id="UP000019486"/>
    </source>
</evidence>
<reference evidence="1 2" key="1">
    <citation type="submission" date="2013-08" db="EMBL/GenBank/DDBJ databases">
        <title>The genome sequence of Skermanella stibiiresistens.</title>
        <authorList>
            <person name="Zhu W."/>
            <person name="Wang G."/>
        </authorList>
    </citation>
    <scope>NUCLEOTIDE SEQUENCE [LARGE SCALE GENOMIC DNA]</scope>
    <source>
        <strain evidence="1 2">SB22</strain>
    </source>
</reference>
<dbReference type="Proteomes" id="UP000019486">
    <property type="component" value="Unassembled WGS sequence"/>
</dbReference>
<protein>
    <recommendedName>
        <fullName evidence="3">Aldose 1-epimerase</fullName>
    </recommendedName>
</protein>
<dbReference type="AlphaFoldDB" id="W9H1X4"/>
<name>W9H1X4_9PROT</name>
<keyword evidence="2" id="KW-1185">Reference proteome</keyword>
<dbReference type="InterPro" id="IPR008183">
    <property type="entry name" value="Aldose_1/G6P_1-epimerase"/>
</dbReference>
<dbReference type="GO" id="GO:0030246">
    <property type="term" value="F:carbohydrate binding"/>
    <property type="evidence" value="ECO:0007669"/>
    <property type="project" value="InterPro"/>
</dbReference>
<dbReference type="STRING" id="1385369.N825_36185"/>
<dbReference type="SUPFAM" id="SSF74650">
    <property type="entry name" value="Galactose mutarotase-like"/>
    <property type="match status" value="1"/>
</dbReference>
<dbReference type="GO" id="GO:0016853">
    <property type="term" value="F:isomerase activity"/>
    <property type="evidence" value="ECO:0007669"/>
    <property type="project" value="InterPro"/>
</dbReference>
<dbReference type="CDD" id="cd09021">
    <property type="entry name" value="Aldose_epim_Ec_YphB"/>
    <property type="match status" value="1"/>
</dbReference>
<dbReference type="EMBL" id="AVFL01000008">
    <property type="protein sequence ID" value="EWY40170.1"/>
    <property type="molecule type" value="Genomic_DNA"/>
</dbReference>
<accession>W9H1X4</accession>
<comment type="caution">
    <text evidence="1">The sequence shown here is derived from an EMBL/GenBank/DDBJ whole genome shotgun (WGS) entry which is preliminary data.</text>
</comment>
<organism evidence="1 2">
    <name type="scientific">Skermanella stibiiresistens SB22</name>
    <dbReference type="NCBI Taxonomy" id="1385369"/>
    <lineage>
        <taxon>Bacteria</taxon>
        <taxon>Pseudomonadati</taxon>
        <taxon>Pseudomonadota</taxon>
        <taxon>Alphaproteobacteria</taxon>
        <taxon>Rhodospirillales</taxon>
        <taxon>Azospirillaceae</taxon>
        <taxon>Skermanella</taxon>
    </lineage>
</organism>
<evidence type="ECO:0000313" key="1">
    <source>
        <dbReference type="EMBL" id="EWY40170.1"/>
    </source>
</evidence>
<evidence type="ECO:0008006" key="3">
    <source>
        <dbReference type="Google" id="ProtNLM"/>
    </source>
</evidence>
<dbReference type="InterPro" id="IPR014718">
    <property type="entry name" value="GH-type_carb-bd"/>
</dbReference>
<dbReference type="InterPro" id="IPR011013">
    <property type="entry name" value="Gal_mutarotase_sf_dom"/>
</dbReference>